<dbReference type="SUPFAM" id="SSF47729">
    <property type="entry name" value="IHF-like DNA-binding proteins"/>
    <property type="match status" value="1"/>
</dbReference>
<dbReference type="PANTHER" id="PTHR33175:SF2">
    <property type="entry name" value="INTEGRATION HOST FACTOR SUBUNIT ALPHA"/>
    <property type="match status" value="1"/>
</dbReference>
<dbReference type="PANTHER" id="PTHR33175">
    <property type="entry name" value="DNA-BINDING PROTEIN HU"/>
    <property type="match status" value="1"/>
</dbReference>
<dbReference type="GO" id="GO:0005829">
    <property type="term" value="C:cytosol"/>
    <property type="evidence" value="ECO:0007669"/>
    <property type="project" value="TreeGrafter"/>
</dbReference>
<dbReference type="EMBL" id="CP013015">
    <property type="protein sequence ID" value="AMM41026.1"/>
    <property type="molecule type" value="Genomic_DNA"/>
</dbReference>
<dbReference type="InterPro" id="IPR010992">
    <property type="entry name" value="IHF-like_DNA-bd_dom_sf"/>
</dbReference>
<reference evidence="4 5" key="1">
    <citation type="submission" date="2015-10" db="EMBL/GenBank/DDBJ databases">
        <title>Candidatus Desulfofervidus auxilii, a hydrogenotrophic sulfate-reducing bacterium involved in the thermophilic anaerobic oxidation of methane.</title>
        <authorList>
            <person name="Krukenberg V."/>
            <person name="Richter M."/>
            <person name="Wegener G."/>
        </authorList>
    </citation>
    <scope>NUCLEOTIDE SEQUENCE [LARGE SCALE GENOMIC DNA]</scope>
    <source>
        <strain evidence="4 5">HS1</strain>
    </source>
</reference>
<dbReference type="InterPro" id="IPR000119">
    <property type="entry name" value="Hist_DNA-bd"/>
</dbReference>
<gene>
    <name evidence="4" type="ORF">HS1_001222</name>
</gene>
<evidence type="ECO:0000256" key="2">
    <source>
        <dbReference type="ARBA" id="ARBA00023125"/>
    </source>
</evidence>
<dbReference type="KEGG" id="daw:HS1_001222"/>
<dbReference type="CDD" id="cd13832">
    <property type="entry name" value="IHF"/>
    <property type="match status" value="1"/>
</dbReference>
<dbReference type="OrthoDB" id="9797747at2"/>
<evidence type="ECO:0000256" key="1">
    <source>
        <dbReference type="ARBA" id="ARBA00010529"/>
    </source>
</evidence>
<sequence>MTKKDIIEEVHQRTGLPRILVRDVLRTSLDIIKECLKRGEEVKIVRFGKWQPVLRKTKRVKHPTSGEMIQIPPYVKVVFKPSQEVKKI</sequence>
<dbReference type="Proteomes" id="UP000070560">
    <property type="component" value="Chromosome"/>
</dbReference>
<name>A0A7U4TI68_DESA2</name>
<organism evidence="4 5">
    <name type="scientific">Desulfofervidus auxilii</name>
    <dbReference type="NCBI Taxonomy" id="1621989"/>
    <lineage>
        <taxon>Bacteria</taxon>
        <taxon>Pseudomonadati</taxon>
        <taxon>Thermodesulfobacteriota</taxon>
        <taxon>Candidatus Desulfofervidia</taxon>
        <taxon>Candidatus Desulfofervidales</taxon>
        <taxon>Candidatus Desulfofervidaceae</taxon>
        <taxon>Candidatus Desulfofervidus</taxon>
    </lineage>
</organism>
<dbReference type="Pfam" id="PF00216">
    <property type="entry name" value="Bac_DNA_binding"/>
    <property type="match status" value="1"/>
</dbReference>
<dbReference type="SMART" id="SM00411">
    <property type="entry name" value="BHL"/>
    <property type="match status" value="1"/>
</dbReference>
<dbReference type="GO" id="GO:0003677">
    <property type="term" value="F:DNA binding"/>
    <property type="evidence" value="ECO:0007669"/>
    <property type="project" value="UniProtKB-KW"/>
</dbReference>
<dbReference type="RefSeq" id="WP_066062398.1">
    <property type="nucleotide sequence ID" value="NZ_CP013015.1"/>
</dbReference>
<evidence type="ECO:0000313" key="4">
    <source>
        <dbReference type="EMBL" id="AMM41026.1"/>
    </source>
</evidence>
<dbReference type="AlphaFoldDB" id="A0A7U4TI68"/>
<protein>
    <submittedName>
        <fullName evidence="4">Histone-like bacterial DNA-binding protein</fullName>
    </submittedName>
</protein>
<dbReference type="Gene3D" id="4.10.520.10">
    <property type="entry name" value="IHF-like DNA-binding proteins"/>
    <property type="match status" value="1"/>
</dbReference>
<proteinExistence type="inferred from homology"/>
<evidence type="ECO:0000313" key="5">
    <source>
        <dbReference type="Proteomes" id="UP000070560"/>
    </source>
</evidence>
<accession>A0A7U4TI68</accession>
<comment type="similarity">
    <text evidence="1 3">Belongs to the bacterial histone-like protein family.</text>
</comment>
<keyword evidence="2 4" id="KW-0238">DNA-binding</keyword>
<keyword evidence="5" id="KW-1185">Reference proteome</keyword>
<evidence type="ECO:0000256" key="3">
    <source>
        <dbReference type="RuleBase" id="RU003939"/>
    </source>
</evidence>
<dbReference type="GO" id="GO:0030527">
    <property type="term" value="F:structural constituent of chromatin"/>
    <property type="evidence" value="ECO:0007669"/>
    <property type="project" value="InterPro"/>
</dbReference>